<evidence type="ECO:0000313" key="2">
    <source>
        <dbReference type="EMBL" id="OLP78080.1"/>
    </source>
</evidence>
<feature type="region of interest" description="Disordered" evidence="1">
    <location>
        <begin position="793"/>
        <end position="830"/>
    </location>
</feature>
<evidence type="ECO:0000313" key="3">
    <source>
        <dbReference type="Proteomes" id="UP000186817"/>
    </source>
</evidence>
<protein>
    <submittedName>
        <fullName evidence="2">Uncharacterized protein</fullName>
    </submittedName>
</protein>
<gene>
    <name evidence="2" type="ORF">AK812_SmicGene41782</name>
</gene>
<dbReference type="Proteomes" id="UP000186817">
    <property type="component" value="Unassembled WGS sequence"/>
</dbReference>
<evidence type="ECO:0000256" key="1">
    <source>
        <dbReference type="SAM" id="MobiDB-lite"/>
    </source>
</evidence>
<dbReference type="EMBL" id="LSRX01001665">
    <property type="protein sequence ID" value="OLP78080.1"/>
    <property type="molecule type" value="Genomic_DNA"/>
</dbReference>
<feature type="region of interest" description="Disordered" evidence="1">
    <location>
        <begin position="503"/>
        <end position="549"/>
    </location>
</feature>
<proteinExistence type="predicted"/>
<feature type="compositionally biased region" description="Basic and acidic residues" evidence="1">
    <location>
        <begin position="534"/>
        <end position="543"/>
    </location>
</feature>
<accession>A0A1Q9C584</accession>
<dbReference type="OrthoDB" id="419634at2759"/>
<reference evidence="2 3" key="1">
    <citation type="submission" date="2016-02" db="EMBL/GenBank/DDBJ databases">
        <title>Genome analysis of coral dinoflagellate symbionts highlights evolutionary adaptations to a symbiotic lifestyle.</title>
        <authorList>
            <person name="Aranda M."/>
            <person name="Li Y."/>
            <person name="Liew Y.J."/>
            <person name="Baumgarten S."/>
            <person name="Simakov O."/>
            <person name="Wilson M."/>
            <person name="Piel J."/>
            <person name="Ashoor H."/>
            <person name="Bougouffa S."/>
            <person name="Bajic V.B."/>
            <person name="Ryu T."/>
            <person name="Ravasi T."/>
            <person name="Bayer T."/>
            <person name="Micklem G."/>
            <person name="Kim H."/>
            <person name="Bhak J."/>
            <person name="Lajeunesse T.C."/>
            <person name="Voolstra C.R."/>
        </authorList>
    </citation>
    <scope>NUCLEOTIDE SEQUENCE [LARGE SCALE GENOMIC DNA]</scope>
    <source>
        <strain evidence="2 3">CCMP2467</strain>
    </source>
</reference>
<organism evidence="2 3">
    <name type="scientific">Symbiodinium microadriaticum</name>
    <name type="common">Dinoflagellate</name>
    <name type="synonym">Zooxanthella microadriatica</name>
    <dbReference type="NCBI Taxonomy" id="2951"/>
    <lineage>
        <taxon>Eukaryota</taxon>
        <taxon>Sar</taxon>
        <taxon>Alveolata</taxon>
        <taxon>Dinophyceae</taxon>
        <taxon>Suessiales</taxon>
        <taxon>Symbiodiniaceae</taxon>
        <taxon>Symbiodinium</taxon>
    </lineage>
</organism>
<dbReference type="AlphaFoldDB" id="A0A1Q9C584"/>
<feature type="region of interest" description="Disordered" evidence="1">
    <location>
        <begin position="564"/>
        <end position="584"/>
    </location>
</feature>
<feature type="compositionally biased region" description="Low complexity" evidence="1">
    <location>
        <begin position="819"/>
        <end position="830"/>
    </location>
</feature>
<sequence length="830" mass="93088">MTPTRAAVKPSLPLSARDLARRAQRSEHIAELPEVASAVLPQHLNFLRTQRKQAEDVSAHDFFQRQDLHQKMSSLTLSDHFDSFGKCRFQRLGLAFAAKQFTPKPVAPQRSLTESLADETRKPSAKAFILSQEALAADFERWSQHTRGISDSIKQADRHKDADVKKRQSDILFAELPYYLEFLPESVPLESLECEMDRERSSKPGFPRRWPSQSRKFRRTESQALIEIFRAWSFASWPLGGAELGMDRATFSRFVLDVGLVDQRKVPLYWSLSLFDCLSHTTRVCAKDDPIPMSAPLLPMVKWWDVLAIVEVLACQHFRTSTTALRVKFIENVAEISRFRLPAYALKAFNISQAQIELVLQGVKADPNESDDEQAKGHEEMPSKAVESRSGNEAKELGTASKEQMVRMEEARGQRQKGSLVEPEVLHLLWQHEAVFQALHAAYADHEGHMTFAALTQLCKDFSLAPHLISLHQLRKIYESAECLDATTGAPARIECLGQDFNVKKGRGASPSRSPQASGRRRSVSAATTPTHSDSVRSSRRPSDVSGLRNKRSTIVSLGKINARHAAVSDSPSQSRRRSIEASRISGHSANERLGSVLPWERLVVKVREASSRLQTTVSSVGFQALMEILCKVAHTYLGCYGNMQQRSMSSLLQTVWLLVYLRFSTESYRRSFEKRSEDARSGALRRITPLLNPEVWAIGKAPQFEDDLPAQTFRDLAAASTEGGALCIADETCQLCKAHVRQDDWGNVRCFACSKIDVLAFKHHPLRFLIRRPWDSKSVVIAGKVPRVRNISLTPPPFKDSNALRPESSEEAPDPGRSFHPSSSSFSDV</sequence>
<comment type="caution">
    <text evidence="2">The sequence shown here is derived from an EMBL/GenBank/DDBJ whole genome shotgun (WGS) entry which is preliminary data.</text>
</comment>
<feature type="region of interest" description="Disordered" evidence="1">
    <location>
        <begin position="367"/>
        <end position="401"/>
    </location>
</feature>
<keyword evidence="3" id="KW-1185">Reference proteome</keyword>
<feature type="compositionally biased region" description="Basic and acidic residues" evidence="1">
    <location>
        <begin position="373"/>
        <end position="396"/>
    </location>
</feature>
<name>A0A1Q9C584_SYMMI</name>